<evidence type="ECO:0000256" key="1">
    <source>
        <dbReference type="ARBA" id="ARBA00023015"/>
    </source>
</evidence>
<dbReference type="InterPro" id="IPR003035">
    <property type="entry name" value="RWP-RK_dom"/>
</dbReference>
<sequence>MEPCDYQRNIQSITNPETGQQEFKDPQHPLARKDGMVMLSRHLMSLCLGRWLHPGEIVIYRDGNPQNLASENLELTTLSKLAHRFRGNSAILHCPYCGLPFKVPPSQKNRRVYHNDTCRRLASRKFEIDPEELRQMVWEIPTTQIASLYGVSDKAVEKRCRALGISKPPRGYWTRPERERVSQEEQV</sequence>
<name>A0A644Y9P0_9ZZZZ</name>
<dbReference type="PROSITE" id="PS51519">
    <property type="entry name" value="RWP_RK"/>
    <property type="match status" value="1"/>
</dbReference>
<dbReference type="GO" id="GO:0003677">
    <property type="term" value="F:DNA binding"/>
    <property type="evidence" value="ECO:0007669"/>
    <property type="project" value="UniProtKB-KW"/>
</dbReference>
<comment type="caution">
    <text evidence="5">The sequence shown here is derived from an EMBL/GenBank/DDBJ whole genome shotgun (WGS) entry which is preliminary data.</text>
</comment>
<keyword evidence="2" id="KW-0238">DNA-binding</keyword>
<gene>
    <name evidence="5" type="ORF">SDC9_71518</name>
</gene>
<protein>
    <recommendedName>
        <fullName evidence="4">RWP-RK domain-containing protein</fullName>
    </recommendedName>
</protein>
<keyword evidence="3" id="KW-0804">Transcription</keyword>
<reference evidence="5" key="1">
    <citation type="submission" date="2019-08" db="EMBL/GenBank/DDBJ databases">
        <authorList>
            <person name="Kucharzyk K."/>
            <person name="Murdoch R.W."/>
            <person name="Higgins S."/>
            <person name="Loffler F."/>
        </authorList>
    </citation>
    <scope>NUCLEOTIDE SEQUENCE</scope>
</reference>
<evidence type="ECO:0000259" key="4">
    <source>
        <dbReference type="PROSITE" id="PS51519"/>
    </source>
</evidence>
<evidence type="ECO:0000256" key="2">
    <source>
        <dbReference type="ARBA" id="ARBA00023125"/>
    </source>
</evidence>
<accession>A0A644Y9P0</accession>
<evidence type="ECO:0000313" key="5">
    <source>
        <dbReference type="EMBL" id="MPM25029.1"/>
    </source>
</evidence>
<feature type="domain" description="RWP-RK" evidence="4">
    <location>
        <begin position="113"/>
        <end position="187"/>
    </location>
</feature>
<dbReference type="AlphaFoldDB" id="A0A644Y9P0"/>
<dbReference type="EMBL" id="VSSQ01004398">
    <property type="protein sequence ID" value="MPM25029.1"/>
    <property type="molecule type" value="Genomic_DNA"/>
</dbReference>
<organism evidence="5">
    <name type="scientific">bioreactor metagenome</name>
    <dbReference type="NCBI Taxonomy" id="1076179"/>
    <lineage>
        <taxon>unclassified sequences</taxon>
        <taxon>metagenomes</taxon>
        <taxon>ecological metagenomes</taxon>
    </lineage>
</organism>
<evidence type="ECO:0000256" key="3">
    <source>
        <dbReference type="ARBA" id="ARBA00023163"/>
    </source>
</evidence>
<keyword evidence="1" id="KW-0805">Transcription regulation</keyword>
<proteinExistence type="predicted"/>